<organism evidence="9 10">
    <name type="scientific">Fusarium sarcochroum</name>
    <dbReference type="NCBI Taxonomy" id="1208366"/>
    <lineage>
        <taxon>Eukaryota</taxon>
        <taxon>Fungi</taxon>
        <taxon>Dikarya</taxon>
        <taxon>Ascomycota</taxon>
        <taxon>Pezizomycotina</taxon>
        <taxon>Sordariomycetes</taxon>
        <taxon>Hypocreomycetidae</taxon>
        <taxon>Hypocreales</taxon>
        <taxon>Nectriaceae</taxon>
        <taxon>Fusarium</taxon>
        <taxon>Fusarium lateritium species complex</taxon>
    </lineage>
</organism>
<keyword evidence="7" id="KW-0472">Membrane</keyword>
<evidence type="ECO:0000313" key="10">
    <source>
        <dbReference type="Proteomes" id="UP000622797"/>
    </source>
</evidence>
<evidence type="ECO:0000259" key="8">
    <source>
        <dbReference type="Pfam" id="PF01266"/>
    </source>
</evidence>
<reference evidence="9" key="2">
    <citation type="submission" date="2020-05" db="EMBL/GenBank/DDBJ databases">
        <authorList>
            <person name="Kim H.-S."/>
            <person name="Proctor R.H."/>
            <person name="Brown D.W."/>
        </authorList>
    </citation>
    <scope>NUCLEOTIDE SEQUENCE</scope>
    <source>
        <strain evidence="9">NRRL 20472</strain>
    </source>
</reference>
<protein>
    <recommendedName>
        <fullName evidence="8">FAD dependent oxidoreductase domain-containing protein</fullName>
    </recommendedName>
</protein>
<reference evidence="9" key="1">
    <citation type="journal article" date="2020" name="BMC Genomics">
        <title>Correction to: Identification and distribution of gene clusters required for synthesis of sphingolipid metabolism inhibitors in diverse species of the filamentous fungus Fusarium.</title>
        <authorList>
            <person name="Kim H.S."/>
            <person name="Lohmar J.M."/>
            <person name="Busman M."/>
            <person name="Brown D.W."/>
            <person name="Naumann T.A."/>
            <person name="Divon H.H."/>
            <person name="Lysoe E."/>
            <person name="Uhlig S."/>
            <person name="Proctor R.H."/>
        </authorList>
    </citation>
    <scope>NUCLEOTIDE SEQUENCE</scope>
    <source>
        <strain evidence="9">NRRL 20472</strain>
    </source>
</reference>
<dbReference type="PANTHER" id="PTHR10961">
    <property type="entry name" value="PEROXISOMAL SARCOSINE OXIDASE"/>
    <property type="match status" value="1"/>
</dbReference>
<dbReference type="InterPro" id="IPR006076">
    <property type="entry name" value="FAD-dep_OxRdtase"/>
</dbReference>
<evidence type="ECO:0000256" key="1">
    <source>
        <dbReference type="ARBA" id="ARBA00001974"/>
    </source>
</evidence>
<keyword evidence="3" id="KW-0285">Flavoprotein</keyword>
<proteinExistence type="inferred from homology"/>
<dbReference type="Pfam" id="PF01266">
    <property type="entry name" value="DAO"/>
    <property type="match status" value="1"/>
</dbReference>
<sequence>MERSVAIVGGEFIFVLALAVRLSSLLIPAIAGIFGISLAISLREKGYTVSVFDRNPYDETGYDPTDDRHHQSASVDHNKIFRASYGTKLHYQRLALESRQAWLATDKEEDAGLFVACGMLRVQPTDQLGALEKETLINMERDGLRDTQFVKDDSEDRKRATDLGWEPKLLDFPIPDDPNSTSFAAVLDSLGGFTRSSKACTYFQKVAKGKGVTFYFGHKTGTVDSLEKHRSVTPGLKEVVGLKTKDGAIHKADTIVIAAGSCSTQLLPDLSYHLESSGGSVVTFKIDKNDTKLWDKYSPKKFPVITWKSAPRSEDGKDTGSVYVFPRTPDGLIKIGYRGIKFTNFQPAPEGTPFTQDGQWSIPLDRKQSTTVPKPAVDSIRRFVSIFLPEFTETSFHSQKLCWYTDSLDNSFVIDYVPQFANKSVFVCTGGSGHGAKFAPVLGEHAADIFHNGDASTSYMRPFWRWRETAPRRNGLEEGPDGSRNMGNHSFADE</sequence>
<keyword evidence="10" id="KW-1185">Reference proteome</keyword>
<evidence type="ECO:0000256" key="2">
    <source>
        <dbReference type="ARBA" id="ARBA00010989"/>
    </source>
</evidence>
<dbReference type="Gene3D" id="3.50.50.60">
    <property type="entry name" value="FAD/NAD(P)-binding domain"/>
    <property type="match status" value="1"/>
</dbReference>
<gene>
    <name evidence="9" type="ORF">FSARC_7245</name>
</gene>
<comment type="similarity">
    <text evidence="2">Belongs to the MSOX/MTOX family.</text>
</comment>
<comment type="cofactor">
    <cofactor evidence="1">
        <name>FAD</name>
        <dbReference type="ChEBI" id="CHEBI:57692"/>
    </cofactor>
</comment>
<accession>A0A8H4TVT9</accession>
<evidence type="ECO:0000256" key="5">
    <source>
        <dbReference type="ARBA" id="ARBA00023002"/>
    </source>
</evidence>
<dbReference type="EMBL" id="JABEXW010000384">
    <property type="protein sequence ID" value="KAF4964900.1"/>
    <property type="molecule type" value="Genomic_DNA"/>
</dbReference>
<feature type="domain" description="FAD dependent oxidoreductase" evidence="8">
    <location>
        <begin position="31"/>
        <end position="448"/>
    </location>
</feature>
<keyword evidence="5" id="KW-0560">Oxidoreductase</keyword>
<dbReference type="Proteomes" id="UP000622797">
    <property type="component" value="Unassembled WGS sequence"/>
</dbReference>
<name>A0A8H4TVT9_9HYPO</name>
<keyword evidence="7" id="KW-0812">Transmembrane</keyword>
<evidence type="ECO:0000256" key="7">
    <source>
        <dbReference type="SAM" id="Phobius"/>
    </source>
</evidence>
<dbReference type="GO" id="GO:0050660">
    <property type="term" value="F:flavin adenine dinucleotide binding"/>
    <property type="evidence" value="ECO:0007669"/>
    <property type="project" value="InterPro"/>
</dbReference>
<evidence type="ECO:0000313" key="9">
    <source>
        <dbReference type="EMBL" id="KAF4964900.1"/>
    </source>
</evidence>
<dbReference type="OrthoDB" id="2219495at2759"/>
<dbReference type="GO" id="GO:0008115">
    <property type="term" value="F:sarcosine oxidase activity"/>
    <property type="evidence" value="ECO:0007669"/>
    <property type="project" value="TreeGrafter"/>
</dbReference>
<dbReference type="Gene3D" id="3.30.9.10">
    <property type="entry name" value="D-Amino Acid Oxidase, subunit A, domain 2"/>
    <property type="match status" value="1"/>
</dbReference>
<dbReference type="SUPFAM" id="SSF51905">
    <property type="entry name" value="FAD/NAD(P)-binding domain"/>
    <property type="match status" value="1"/>
</dbReference>
<comment type="caution">
    <text evidence="9">The sequence shown here is derived from an EMBL/GenBank/DDBJ whole genome shotgun (WGS) entry which is preliminary data.</text>
</comment>
<feature type="transmembrane region" description="Helical" evidence="7">
    <location>
        <begin position="12"/>
        <end position="40"/>
    </location>
</feature>
<keyword evidence="4" id="KW-0274">FAD</keyword>
<evidence type="ECO:0000256" key="4">
    <source>
        <dbReference type="ARBA" id="ARBA00022827"/>
    </source>
</evidence>
<dbReference type="PANTHER" id="PTHR10961:SF15">
    <property type="entry name" value="FAD DEPENDENT OXIDOREDUCTASE DOMAIN-CONTAINING PROTEIN"/>
    <property type="match status" value="1"/>
</dbReference>
<keyword evidence="7" id="KW-1133">Transmembrane helix</keyword>
<dbReference type="InterPro" id="IPR045170">
    <property type="entry name" value="MTOX"/>
</dbReference>
<evidence type="ECO:0000256" key="3">
    <source>
        <dbReference type="ARBA" id="ARBA00022630"/>
    </source>
</evidence>
<evidence type="ECO:0000256" key="6">
    <source>
        <dbReference type="SAM" id="MobiDB-lite"/>
    </source>
</evidence>
<dbReference type="AlphaFoldDB" id="A0A8H4TVT9"/>
<dbReference type="InterPro" id="IPR036188">
    <property type="entry name" value="FAD/NAD-bd_sf"/>
</dbReference>
<feature type="region of interest" description="Disordered" evidence="6">
    <location>
        <begin position="472"/>
        <end position="494"/>
    </location>
</feature>